<reference evidence="2 3" key="1">
    <citation type="submission" date="2021-05" db="EMBL/GenBank/DDBJ databases">
        <title>Roseococcus sp. XZZS9, whole genome shotgun sequencing project.</title>
        <authorList>
            <person name="Zhao G."/>
            <person name="Shen L."/>
        </authorList>
    </citation>
    <scope>NUCLEOTIDE SEQUENCE [LARGE SCALE GENOMIC DNA]</scope>
    <source>
        <strain evidence="2 3">XZZS9</strain>
    </source>
</reference>
<keyword evidence="3" id="KW-1185">Reference proteome</keyword>
<proteinExistence type="predicted"/>
<dbReference type="SUPFAM" id="SSF50475">
    <property type="entry name" value="FMN-binding split barrel"/>
    <property type="match status" value="1"/>
</dbReference>
<dbReference type="Proteomes" id="UP000766336">
    <property type="component" value="Unassembled WGS sequence"/>
</dbReference>
<comment type="caution">
    <text evidence="2">The sequence shown here is derived from an EMBL/GenBank/DDBJ whole genome shotgun (WGS) entry which is preliminary data.</text>
</comment>
<dbReference type="Gene3D" id="2.30.110.10">
    <property type="entry name" value="Electron Transport, Fmn-binding Protein, Chain A"/>
    <property type="match status" value="1"/>
</dbReference>
<dbReference type="InterPro" id="IPR024029">
    <property type="entry name" value="Pyridox_Oxase_FMN-dep"/>
</dbReference>
<dbReference type="PANTHER" id="PTHR42815">
    <property type="entry name" value="FAD-BINDING, PUTATIVE (AFU_ORTHOLOGUE AFUA_6G07600)-RELATED"/>
    <property type="match status" value="1"/>
</dbReference>
<dbReference type="NCBIfam" id="TIGR04025">
    <property type="entry name" value="PPOX_FMN_DR2398"/>
    <property type="match status" value="1"/>
</dbReference>
<accession>A0ABS5QEA2</accession>
<sequence length="210" mass="22823">MDTHAITTDPHAVTSVEALEAIYGRPSELAANKSTDRLDAVTLAFISASPFCLLGTQGRKGNHITPRGDAPGFVVALDDKHLMIPDRKGNNRLDGYRDIIEDNRVSLLFLVPGMGETMRVHGTAVISADPELRERCIAQEKVPSTVLIVEVREIFMQCAKAIMRSDLWDGRKKAPGVPTMGALLAAHKKNGLDSAAYDAAAEARLRANMY</sequence>
<feature type="domain" description="Pyridoxamine 5'-phosphate oxidase N-terminal" evidence="1">
    <location>
        <begin position="43"/>
        <end position="158"/>
    </location>
</feature>
<evidence type="ECO:0000259" key="1">
    <source>
        <dbReference type="Pfam" id="PF01243"/>
    </source>
</evidence>
<organism evidence="2 3">
    <name type="scientific">Roseococcus pinisoli</name>
    <dbReference type="NCBI Taxonomy" id="2835040"/>
    <lineage>
        <taxon>Bacteria</taxon>
        <taxon>Pseudomonadati</taxon>
        <taxon>Pseudomonadota</taxon>
        <taxon>Alphaproteobacteria</taxon>
        <taxon>Acetobacterales</taxon>
        <taxon>Roseomonadaceae</taxon>
        <taxon>Roseococcus</taxon>
    </lineage>
</organism>
<name>A0ABS5QEA2_9PROT</name>
<gene>
    <name evidence="2" type="ORF">KHU32_08135</name>
</gene>
<protein>
    <submittedName>
        <fullName evidence="2">Pyridoxamine 5'-phosphate oxidase family protein</fullName>
    </submittedName>
</protein>
<dbReference type="InterPro" id="IPR011576">
    <property type="entry name" value="Pyridox_Oxase_N"/>
</dbReference>
<evidence type="ECO:0000313" key="3">
    <source>
        <dbReference type="Proteomes" id="UP000766336"/>
    </source>
</evidence>
<dbReference type="PANTHER" id="PTHR42815:SF2">
    <property type="entry name" value="FAD-BINDING, PUTATIVE (AFU_ORTHOLOGUE AFUA_6G07600)-RELATED"/>
    <property type="match status" value="1"/>
</dbReference>
<dbReference type="InterPro" id="IPR012349">
    <property type="entry name" value="Split_barrel_FMN-bd"/>
</dbReference>
<dbReference type="EMBL" id="JAHCDA010000001">
    <property type="protein sequence ID" value="MBS7810903.1"/>
    <property type="molecule type" value="Genomic_DNA"/>
</dbReference>
<evidence type="ECO:0000313" key="2">
    <source>
        <dbReference type="EMBL" id="MBS7810903.1"/>
    </source>
</evidence>
<dbReference type="Pfam" id="PF01243">
    <property type="entry name" value="PNPOx_N"/>
    <property type="match status" value="1"/>
</dbReference>